<name>A0A0L6VKS1_9BASI</name>
<organism evidence="1 2">
    <name type="scientific">Puccinia sorghi</name>
    <dbReference type="NCBI Taxonomy" id="27349"/>
    <lineage>
        <taxon>Eukaryota</taxon>
        <taxon>Fungi</taxon>
        <taxon>Dikarya</taxon>
        <taxon>Basidiomycota</taxon>
        <taxon>Pucciniomycotina</taxon>
        <taxon>Pucciniomycetes</taxon>
        <taxon>Pucciniales</taxon>
        <taxon>Pucciniaceae</taxon>
        <taxon>Puccinia</taxon>
    </lineage>
</organism>
<dbReference type="Proteomes" id="UP000037035">
    <property type="component" value="Unassembled WGS sequence"/>
</dbReference>
<dbReference type="OrthoDB" id="2507524at2759"/>
<proteinExistence type="predicted"/>
<gene>
    <name evidence="1" type="ORF">VP01_14166g1</name>
</gene>
<dbReference type="VEuPathDB" id="FungiDB:VP01_14166g1"/>
<dbReference type="EMBL" id="LAVV01004628">
    <property type="protein sequence ID" value="KNZ61343.1"/>
    <property type="molecule type" value="Genomic_DNA"/>
</dbReference>
<reference evidence="1 2" key="1">
    <citation type="submission" date="2015-08" db="EMBL/GenBank/DDBJ databases">
        <title>Next Generation Sequencing and Analysis of the Genome of Puccinia sorghi L Schw, the Causal Agent of Maize Common Rust.</title>
        <authorList>
            <person name="Rochi L."/>
            <person name="Burguener G."/>
            <person name="Darino M."/>
            <person name="Turjanski A."/>
            <person name="Kreff E."/>
            <person name="Dieguez M.J."/>
            <person name="Sacco F."/>
        </authorList>
    </citation>
    <scope>NUCLEOTIDE SEQUENCE [LARGE SCALE GENOMIC DNA]</scope>
    <source>
        <strain evidence="1 2">RO10H11247</strain>
    </source>
</reference>
<sequence length="76" mass="8531">INGILQKVATNNKISKQATSKLAILLESPDLPQVVAEMATHFTQQKKLRSLLGDMKNSQQHHQNILENNQLVVIKM</sequence>
<comment type="caution">
    <text evidence="1">The sequence shown here is derived from an EMBL/GenBank/DDBJ whole genome shotgun (WGS) entry which is preliminary data.</text>
</comment>
<evidence type="ECO:0000313" key="1">
    <source>
        <dbReference type="EMBL" id="KNZ61343.1"/>
    </source>
</evidence>
<protein>
    <submittedName>
        <fullName evidence="1">Uncharacterized protein</fullName>
    </submittedName>
</protein>
<accession>A0A0L6VKS1</accession>
<keyword evidence="2" id="KW-1185">Reference proteome</keyword>
<evidence type="ECO:0000313" key="2">
    <source>
        <dbReference type="Proteomes" id="UP000037035"/>
    </source>
</evidence>
<dbReference type="AlphaFoldDB" id="A0A0L6VKS1"/>
<feature type="non-terminal residue" evidence="1">
    <location>
        <position position="1"/>
    </location>
</feature>
<feature type="non-terminal residue" evidence="1">
    <location>
        <position position="76"/>
    </location>
</feature>